<dbReference type="Pfam" id="PF00155">
    <property type="entry name" value="Aminotran_1_2"/>
    <property type="match status" value="1"/>
</dbReference>
<evidence type="ECO:0000256" key="6">
    <source>
        <dbReference type="ARBA" id="ARBA00022679"/>
    </source>
</evidence>
<evidence type="ECO:0000313" key="13">
    <source>
        <dbReference type="Proteomes" id="UP000264883"/>
    </source>
</evidence>
<dbReference type="CDD" id="cd00609">
    <property type="entry name" value="AAT_like"/>
    <property type="match status" value="1"/>
</dbReference>
<dbReference type="InterPro" id="IPR015424">
    <property type="entry name" value="PyrdxlP-dep_Trfase"/>
</dbReference>
<dbReference type="Proteomes" id="UP000264883">
    <property type="component" value="Chromosome"/>
</dbReference>
<evidence type="ECO:0000256" key="8">
    <source>
        <dbReference type="ARBA" id="ARBA00023102"/>
    </source>
</evidence>
<dbReference type="OrthoDB" id="9813612at2"/>
<dbReference type="RefSeq" id="WP_119865928.1">
    <property type="nucleotide sequence ID" value="NZ_CP016786.1"/>
</dbReference>
<dbReference type="AlphaFoldDB" id="A0A343JE36"/>
<dbReference type="InterPro" id="IPR015422">
    <property type="entry name" value="PyrdxlP-dep_Trfase_small"/>
</dbReference>
<accession>A0A343JE36</accession>
<dbReference type="SUPFAM" id="SSF53383">
    <property type="entry name" value="PLP-dependent transferases"/>
    <property type="match status" value="1"/>
</dbReference>
<protein>
    <submittedName>
        <fullName evidence="12">Histidinol-phosphate transaminase</fullName>
    </submittedName>
</protein>
<evidence type="ECO:0000256" key="10">
    <source>
        <dbReference type="RuleBase" id="RU003693"/>
    </source>
</evidence>
<reference evidence="12 13" key="1">
    <citation type="submission" date="2016-08" db="EMBL/GenBank/DDBJ databases">
        <title>Complete Genome Sequence Of The Indigo Reducing Clostridium isatidis DSM15098.</title>
        <authorList>
            <person name="Little G.T."/>
            <person name="Minton N.P."/>
        </authorList>
    </citation>
    <scope>NUCLEOTIDE SEQUENCE [LARGE SCALE GENOMIC DNA]</scope>
    <source>
        <strain evidence="12 13">DSM 15098</strain>
    </source>
</reference>
<dbReference type="InterPro" id="IPR015421">
    <property type="entry name" value="PyrdxlP-dep_Trfase_major"/>
</dbReference>
<keyword evidence="5" id="KW-0028">Amino-acid biosynthesis</keyword>
<evidence type="ECO:0000256" key="5">
    <source>
        <dbReference type="ARBA" id="ARBA00022605"/>
    </source>
</evidence>
<dbReference type="Gene3D" id="3.90.1150.10">
    <property type="entry name" value="Aspartate Aminotransferase, domain 1"/>
    <property type="match status" value="1"/>
</dbReference>
<dbReference type="GO" id="GO:0004400">
    <property type="term" value="F:histidinol-phosphate transaminase activity"/>
    <property type="evidence" value="ECO:0007669"/>
    <property type="project" value="InterPro"/>
</dbReference>
<keyword evidence="8" id="KW-0368">Histidine biosynthesis</keyword>
<keyword evidence="7 10" id="KW-0663">Pyridoxal phosphate</keyword>
<evidence type="ECO:0000313" key="12">
    <source>
        <dbReference type="EMBL" id="ASW43794.1"/>
    </source>
</evidence>
<evidence type="ECO:0000259" key="11">
    <source>
        <dbReference type="Pfam" id="PF00155"/>
    </source>
</evidence>
<dbReference type="InterPro" id="IPR005861">
    <property type="entry name" value="HisP_aminotrans"/>
</dbReference>
<feature type="domain" description="Aminotransferase class I/classII large" evidence="11">
    <location>
        <begin position="5"/>
        <end position="331"/>
    </location>
</feature>
<dbReference type="PANTHER" id="PTHR42885">
    <property type="entry name" value="HISTIDINOL-PHOSPHATE AMINOTRANSFERASE-RELATED"/>
    <property type="match status" value="1"/>
</dbReference>
<proteinExistence type="inferred from homology"/>
<evidence type="ECO:0000256" key="9">
    <source>
        <dbReference type="ARBA" id="ARBA00029440"/>
    </source>
</evidence>
<dbReference type="Gene3D" id="3.40.640.10">
    <property type="entry name" value="Type I PLP-dependent aspartate aminotransferase-like (Major domain)"/>
    <property type="match status" value="1"/>
</dbReference>
<dbReference type="GO" id="GO:0000105">
    <property type="term" value="P:L-histidine biosynthetic process"/>
    <property type="evidence" value="ECO:0007669"/>
    <property type="project" value="UniProtKB-KW"/>
</dbReference>
<evidence type="ECO:0000256" key="2">
    <source>
        <dbReference type="ARBA" id="ARBA00007970"/>
    </source>
</evidence>
<dbReference type="InterPro" id="IPR004839">
    <property type="entry name" value="Aminotransferase_I/II_large"/>
</dbReference>
<gene>
    <name evidence="12" type="ORF">BEN51_09955</name>
</gene>
<keyword evidence="4" id="KW-0032">Aminotransferase</keyword>
<dbReference type="GO" id="GO:0030170">
    <property type="term" value="F:pyridoxal phosphate binding"/>
    <property type="evidence" value="ECO:0007669"/>
    <property type="project" value="InterPro"/>
</dbReference>
<dbReference type="EMBL" id="CP016786">
    <property type="protein sequence ID" value="ASW43794.1"/>
    <property type="molecule type" value="Genomic_DNA"/>
</dbReference>
<evidence type="ECO:0000256" key="3">
    <source>
        <dbReference type="ARBA" id="ARBA00011738"/>
    </source>
</evidence>
<dbReference type="PANTHER" id="PTHR42885:SF2">
    <property type="entry name" value="HISTIDINOL-PHOSPHATE AMINOTRANSFERASE"/>
    <property type="match status" value="1"/>
</dbReference>
<comment type="subunit">
    <text evidence="3">Homodimer.</text>
</comment>
<evidence type="ECO:0000256" key="7">
    <source>
        <dbReference type="ARBA" id="ARBA00022898"/>
    </source>
</evidence>
<dbReference type="NCBIfam" id="TIGR01141">
    <property type="entry name" value="hisC"/>
    <property type="match status" value="1"/>
</dbReference>
<keyword evidence="6" id="KW-0808">Transferase</keyword>
<name>A0A343JE36_9CLOT</name>
<evidence type="ECO:0000256" key="1">
    <source>
        <dbReference type="ARBA" id="ARBA00001933"/>
    </source>
</evidence>
<comment type="similarity">
    <text evidence="2">Belongs to the class-II pyridoxal-phosphate-dependent aminotransferase family. Histidinol-phosphate aminotransferase subfamily.</text>
</comment>
<dbReference type="PROSITE" id="PS00599">
    <property type="entry name" value="AA_TRANSFER_CLASS_2"/>
    <property type="match status" value="1"/>
</dbReference>
<evidence type="ECO:0000256" key="4">
    <source>
        <dbReference type="ARBA" id="ARBA00022576"/>
    </source>
</evidence>
<dbReference type="InterPro" id="IPR001917">
    <property type="entry name" value="Aminotrans_II_pyridoxalP_BS"/>
</dbReference>
<dbReference type="KEGG" id="cia:BEN51_09955"/>
<sequence length="337" mass="38945">MKKVNKIRLNANENYKPLEENIITNLFSTIEKIELNRYPDTDGKELREAYAAYAGVKRENIILGNGSDEMLSLAISKNISKGEKIFALDPDFSMYDFYVSLKEGEVVKYKFNPKEELNIDNFISEGLKSKAKLIIFSNPNNPTGYGFKISHIKKILEAFKDKTVLVDEAYYEFYGESAIELINEYKNLIVTRTLSKAWGLAALRVGFLISNEESIRELMNYKVPYNVNSISQALAAKVIRNWKELKKRVEVIVKEREKLYKNLLEIQKESSLKIKFYPSKANYIFGETDHKDILIRALEEAGIIIRDFNKDNTFRITVASSLENEKVVEVIRRTFLK</sequence>
<keyword evidence="13" id="KW-1185">Reference proteome</keyword>
<comment type="cofactor">
    <cofactor evidence="1 10">
        <name>pyridoxal 5'-phosphate</name>
        <dbReference type="ChEBI" id="CHEBI:597326"/>
    </cofactor>
</comment>
<comment type="pathway">
    <text evidence="9">Amino-acid biosynthesis.</text>
</comment>
<organism evidence="12 13">
    <name type="scientific">Clostridium isatidis</name>
    <dbReference type="NCBI Taxonomy" id="182773"/>
    <lineage>
        <taxon>Bacteria</taxon>
        <taxon>Bacillati</taxon>
        <taxon>Bacillota</taxon>
        <taxon>Clostridia</taxon>
        <taxon>Eubacteriales</taxon>
        <taxon>Clostridiaceae</taxon>
        <taxon>Clostridium</taxon>
    </lineage>
</organism>